<evidence type="ECO:0000256" key="1">
    <source>
        <dbReference type="ARBA" id="ARBA00004370"/>
    </source>
</evidence>
<dbReference type="GeneTree" id="ENSGT00940000156854"/>
<evidence type="ECO:0000313" key="8">
    <source>
        <dbReference type="Ensembl" id="ENSPKIP00000035655.1"/>
    </source>
</evidence>
<accession>A0A3B3SZ26</accession>
<feature type="chain" id="PRO_5017211604" evidence="6">
    <location>
        <begin position="21"/>
        <end position="553"/>
    </location>
</feature>
<keyword evidence="4" id="KW-0472">Membrane</keyword>
<evidence type="ECO:0000256" key="3">
    <source>
        <dbReference type="ARBA" id="ARBA00022989"/>
    </source>
</evidence>
<keyword evidence="9" id="KW-1185">Reference proteome</keyword>
<dbReference type="AlphaFoldDB" id="A0A3B3SZ26"/>
<keyword evidence="3" id="KW-1133">Transmembrane helix</keyword>
<dbReference type="GO" id="GO:0014069">
    <property type="term" value="C:postsynaptic density"/>
    <property type="evidence" value="ECO:0007669"/>
    <property type="project" value="TreeGrafter"/>
</dbReference>
<dbReference type="Ensembl" id="ENSPKIT00000016589.1">
    <property type="protein sequence ID" value="ENSPKIP00000035655.1"/>
    <property type="gene ID" value="ENSPKIG00000014523.1"/>
</dbReference>
<dbReference type="GO" id="GO:0032281">
    <property type="term" value="C:AMPA glutamate receptor complex"/>
    <property type="evidence" value="ECO:0007669"/>
    <property type="project" value="TreeGrafter"/>
</dbReference>
<evidence type="ECO:0000256" key="6">
    <source>
        <dbReference type="SAM" id="SignalP"/>
    </source>
</evidence>
<keyword evidence="2" id="KW-0812">Transmembrane</keyword>
<dbReference type="Proteomes" id="UP000261540">
    <property type="component" value="Unplaced"/>
</dbReference>
<dbReference type="GO" id="GO:0048172">
    <property type="term" value="P:regulation of short-term neuronal synaptic plasticity"/>
    <property type="evidence" value="ECO:0007669"/>
    <property type="project" value="TreeGrafter"/>
</dbReference>
<protein>
    <submittedName>
        <fullName evidence="8">Shisa family member 6</fullName>
    </submittedName>
</protein>
<feature type="signal peptide" evidence="6">
    <location>
        <begin position="1"/>
        <end position="20"/>
    </location>
</feature>
<name>A0A3B3SZ26_9TELE</name>
<dbReference type="Pfam" id="PF13908">
    <property type="entry name" value="Shisa_N"/>
    <property type="match status" value="1"/>
</dbReference>
<dbReference type="InterPro" id="IPR053891">
    <property type="entry name" value="Shisa_N"/>
</dbReference>
<feature type="region of interest" description="Disordered" evidence="5">
    <location>
        <begin position="390"/>
        <end position="421"/>
    </location>
</feature>
<feature type="domain" description="Shisa N-terminal" evidence="7">
    <location>
        <begin position="65"/>
        <end position="115"/>
    </location>
</feature>
<evidence type="ECO:0000256" key="4">
    <source>
        <dbReference type="ARBA" id="ARBA00023136"/>
    </source>
</evidence>
<dbReference type="PANTHER" id="PTHR31774:SF0">
    <property type="entry name" value="PROTEIN SHISA-6"/>
    <property type="match status" value="1"/>
</dbReference>
<comment type="subcellular location">
    <subcellularLocation>
        <location evidence="1">Membrane</location>
    </subcellularLocation>
</comment>
<dbReference type="STRING" id="1676925.ENSPKIP00000035655"/>
<evidence type="ECO:0000259" key="7">
    <source>
        <dbReference type="Pfam" id="PF13908"/>
    </source>
</evidence>
<dbReference type="PANTHER" id="PTHR31774">
    <property type="entry name" value="PROTEIN SHISA-9-RELATED"/>
    <property type="match status" value="1"/>
</dbReference>
<organism evidence="8 9">
    <name type="scientific">Paramormyrops kingsleyae</name>
    <dbReference type="NCBI Taxonomy" id="1676925"/>
    <lineage>
        <taxon>Eukaryota</taxon>
        <taxon>Metazoa</taxon>
        <taxon>Chordata</taxon>
        <taxon>Craniata</taxon>
        <taxon>Vertebrata</taxon>
        <taxon>Euteleostomi</taxon>
        <taxon>Actinopterygii</taxon>
        <taxon>Neopterygii</taxon>
        <taxon>Teleostei</taxon>
        <taxon>Osteoglossocephala</taxon>
        <taxon>Osteoglossomorpha</taxon>
        <taxon>Osteoglossiformes</taxon>
        <taxon>Mormyridae</taxon>
        <taxon>Paramormyrops</taxon>
    </lineage>
</organism>
<dbReference type="OrthoDB" id="9836398at2759"/>
<evidence type="ECO:0000313" key="9">
    <source>
        <dbReference type="Proteomes" id="UP000261540"/>
    </source>
</evidence>
<evidence type="ECO:0000256" key="5">
    <source>
        <dbReference type="SAM" id="MobiDB-lite"/>
    </source>
</evidence>
<proteinExistence type="predicted"/>
<reference evidence="8" key="1">
    <citation type="submission" date="2025-08" db="UniProtKB">
        <authorList>
            <consortium name="Ensembl"/>
        </authorList>
    </citation>
    <scope>IDENTIFICATION</scope>
</reference>
<reference evidence="8" key="2">
    <citation type="submission" date="2025-09" db="UniProtKB">
        <authorList>
            <consortium name="Ensembl"/>
        </authorList>
    </citation>
    <scope>IDENTIFICATION</scope>
</reference>
<dbReference type="InterPro" id="IPR026910">
    <property type="entry name" value="Shisa"/>
</dbReference>
<keyword evidence="6" id="KW-0732">Signal</keyword>
<evidence type="ECO:0000256" key="2">
    <source>
        <dbReference type="ARBA" id="ARBA00022692"/>
    </source>
</evidence>
<dbReference type="GO" id="GO:0032591">
    <property type="term" value="C:dendritic spine membrane"/>
    <property type="evidence" value="ECO:0007669"/>
    <property type="project" value="TreeGrafter"/>
</dbReference>
<sequence>MGIQHLVLLLIYLDPLNVLCAAMNKKNKGPPKRTQKVKEVNSTAVPTIGSRRVTQVQPPATLSHDACMGYYDVSGQYDKEFECNNTDHRYCCGSCFLRFCCQFKGKRLDQKSCTNYNTPDWIKTQPPSPVPTGETYDPNLDRTNTTVYITCGVIAFIIILGVSAKVAYDKATKPPQEMNVHRALADILRQQGPVPISQYDHENIATMNGSPKENTPVRTSKNHYTPVHAVKSNHGYFPLLSQGHYGKENFRSGGQDLHNFISSGFVTLARPPLKAQHSVDGISQLGWPGDLDIPLAYSNQQHNYSHLDLTVLTPKIEKPRLNRILTSQTEPYDLSFSRSFQNLAHSPPSFEMPMKSDLSDKDLDDYYPRKHHLPELPPRGMLPLHMDQQVAPPRQRPRRVQRAMSQDHVLSPERAPPRDYGLPSFTLSPYHGRILSEEQLLSAERLQSQDPLLSPEKMLTLRRHGHRDKVMSRAMSHADMLMPTTPVMDRHVKKIHLEPTPSIDTYNTLTVNQCTSKRQAFASRRTHTVDHLQYIPGHHHHYQRTASKTEVTV</sequence>
<dbReference type="GO" id="GO:0045211">
    <property type="term" value="C:postsynaptic membrane"/>
    <property type="evidence" value="ECO:0007669"/>
    <property type="project" value="TreeGrafter"/>
</dbReference>